<evidence type="ECO:0000313" key="3">
    <source>
        <dbReference type="Proteomes" id="UP001234602"/>
    </source>
</evidence>
<dbReference type="Gene3D" id="2.30.30.240">
    <property type="entry name" value="PRC-barrel domain"/>
    <property type="match status" value="1"/>
</dbReference>
<protein>
    <submittedName>
        <fullName evidence="2">PRC-barrel domain-containing protein</fullName>
    </submittedName>
</protein>
<dbReference type="AlphaFoldDB" id="A0AAW7IRJ5"/>
<dbReference type="RefSeq" id="WP_289320022.1">
    <property type="nucleotide sequence ID" value="NZ_JAUCEY010000008.1"/>
</dbReference>
<dbReference type="EMBL" id="JAUCEY010000008">
    <property type="protein sequence ID" value="MDM5452742.1"/>
    <property type="molecule type" value="Genomic_DNA"/>
</dbReference>
<evidence type="ECO:0000313" key="2">
    <source>
        <dbReference type="EMBL" id="MDM5452742.1"/>
    </source>
</evidence>
<dbReference type="Pfam" id="PF05239">
    <property type="entry name" value="PRC"/>
    <property type="match status" value="1"/>
</dbReference>
<proteinExistence type="predicted"/>
<dbReference type="Proteomes" id="UP001234602">
    <property type="component" value="Unassembled WGS sequence"/>
</dbReference>
<evidence type="ECO:0000259" key="1">
    <source>
        <dbReference type="Pfam" id="PF05239"/>
    </source>
</evidence>
<name>A0AAW7IRJ5_9BACI</name>
<comment type="caution">
    <text evidence="2">The sequence shown here is derived from an EMBL/GenBank/DDBJ whole genome shotgun (WGS) entry which is preliminary data.</text>
</comment>
<dbReference type="InterPro" id="IPR027275">
    <property type="entry name" value="PRC-brl_dom"/>
</dbReference>
<dbReference type="SUPFAM" id="SSF50346">
    <property type="entry name" value="PRC-barrel domain"/>
    <property type="match status" value="1"/>
</dbReference>
<reference evidence="2" key="1">
    <citation type="submission" date="2023-06" db="EMBL/GenBank/DDBJ databases">
        <title>Comparative genomics of Bacillaceae isolates and their secondary metabolite potential.</title>
        <authorList>
            <person name="Song L."/>
            <person name="Nielsen L.J."/>
            <person name="Mohite O."/>
            <person name="Xu X."/>
            <person name="Weber T."/>
            <person name="Kovacs A.T."/>
        </authorList>
    </citation>
    <scope>NUCLEOTIDE SEQUENCE</scope>
    <source>
        <strain evidence="2">D8_B_37</strain>
    </source>
</reference>
<gene>
    <name evidence="2" type="ORF">QUF89_11170</name>
</gene>
<feature type="domain" description="PRC-barrel" evidence="1">
    <location>
        <begin position="74"/>
        <end position="113"/>
    </location>
</feature>
<accession>A0AAW7IRJ5</accession>
<dbReference type="InterPro" id="IPR011033">
    <property type="entry name" value="PRC_barrel-like_sf"/>
</dbReference>
<sequence>MEAAAVHGTAAAEVPAAEVPAEDGKVDLTGKPVFFYARSLDIGNVEQQWKTFQHIYFHDERDNKNVRKGGMTLRTFSLLKGMPIFTTKGERIGTVHDLSISESGQVTGLVIHQQALFKRAFHLKLDEISSFGPDGIFIVHQDSALGKVPADSMCLTKDELLGRMLFSEMGEELGLLQDVYFREKMGTIIAYETTDGFFSESTVIESKQPPAFGKDTIIVSVYEQ</sequence>
<organism evidence="2 3">
    <name type="scientific">Peribacillus simplex</name>
    <dbReference type="NCBI Taxonomy" id="1478"/>
    <lineage>
        <taxon>Bacteria</taxon>
        <taxon>Bacillati</taxon>
        <taxon>Bacillota</taxon>
        <taxon>Bacilli</taxon>
        <taxon>Bacillales</taxon>
        <taxon>Bacillaceae</taxon>
        <taxon>Peribacillus</taxon>
    </lineage>
</organism>